<dbReference type="GO" id="GO:0003676">
    <property type="term" value="F:nucleic acid binding"/>
    <property type="evidence" value="ECO:0007669"/>
    <property type="project" value="InterPro"/>
</dbReference>
<name>A0A485KI62_9STRA</name>
<dbReference type="EMBL" id="CAADRA010004282">
    <property type="protein sequence ID" value="VFT84557.1"/>
    <property type="molecule type" value="Genomic_DNA"/>
</dbReference>
<dbReference type="NCBIfam" id="NF033545">
    <property type="entry name" value="transpos_IS630"/>
    <property type="match status" value="1"/>
</dbReference>
<dbReference type="InterPro" id="IPR009057">
    <property type="entry name" value="Homeodomain-like_sf"/>
</dbReference>
<evidence type="ECO:0000313" key="6">
    <source>
        <dbReference type="EMBL" id="VFT84261.1"/>
    </source>
</evidence>
<dbReference type="SUPFAM" id="SSF46689">
    <property type="entry name" value="Homeodomain-like"/>
    <property type="match status" value="1"/>
</dbReference>
<dbReference type="EMBL" id="VJMH01004269">
    <property type="protein sequence ID" value="KAF0703372.1"/>
    <property type="molecule type" value="Genomic_DNA"/>
</dbReference>
<proteinExistence type="predicted"/>
<dbReference type="Proteomes" id="UP000332933">
    <property type="component" value="Unassembled WGS sequence"/>
</dbReference>
<evidence type="ECO:0000313" key="8">
    <source>
        <dbReference type="Proteomes" id="UP000332933"/>
    </source>
</evidence>
<accession>A0A485KI62</accession>
<reference evidence="6 8" key="1">
    <citation type="submission" date="2019-03" db="EMBL/GenBank/DDBJ databases">
        <authorList>
            <person name="Gaulin E."/>
            <person name="Dumas B."/>
        </authorList>
    </citation>
    <scope>NUCLEOTIDE SEQUENCE [LARGE SCALE GENOMIC DNA]</scope>
    <source>
        <strain evidence="6">CBS 568.67</strain>
    </source>
</reference>
<dbReference type="InterPro" id="IPR038717">
    <property type="entry name" value="Tc1-like_DDE_dom"/>
</dbReference>
<organism evidence="6 8">
    <name type="scientific">Aphanomyces stellatus</name>
    <dbReference type="NCBI Taxonomy" id="120398"/>
    <lineage>
        <taxon>Eukaryota</taxon>
        <taxon>Sar</taxon>
        <taxon>Stramenopiles</taxon>
        <taxon>Oomycota</taxon>
        <taxon>Saprolegniomycetes</taxon>
        <taxon>Saprolegniales</taxon>
        <taxon>Verrucalvaceae</taxon>
        <taxon>Aphanomyces</taxon>
    </lineage>
</organism>
<dbReference type="SUPFAM" id="SSF53098">
    <property type="entry name" value="Ribonuclease H-like"/>
    <property type="match status" value="1"/>
</dbReference>
<dbReference type="OrthoDB" id="73486at2759"/>
<protein>
    <submittedName>
        <fullName evidence="5">Aste57867_6863 protein</fullName>
    </submittedName>
    <submittedName>
        <fullName evidence="6">Aste57867_7343 protein</fullName>
    </submittedName>
    <submittedName>
        <fullName evidence="7">Aste57867_7651 protein</fullName>
    </submittedName>
</protein>
<gene>
    <name evidence="6" type="primary">Aste57867_7343</name>
    <name evidence="5" type="synonym">Aste57867_6863</name>
    <name evidence="7" type="synonym">Aste57867_7651</name>
    <name evidence="4" type="ORF">As57867_006842</name>
    <name evidence="3" type="ORF">As57867_007317</name>
    <name evidence="2" type="ORF">As57867_007623</name>
    <name evidence="5" type="ORF">ASTE57867_6863</name>
    <name evidence="6" type="ORF">ASTE57867_7343</name>
    <name evidence="7" type="ORF">ASTE57867_7651</name>
</gene>
<dbReference type="InterPro" id="IPR012337">
    <property type="entry name" value="RNaseH-like_sf"/>
</dbReference>
<dbReference type="EMBL" id="VJMH01003427">
    <property type="protein sequence ID" value="KAF0705988.1"/>
    <property type="molecule type" value="Genomic_DNA"/>
</dbReference>
<dbReference type="AlphaFoldDB" id="A0A485KI62"/>
<evidence type="ECO:0000313" key="2">
    <source>
        <dbReference type="EMBL" id="KAF0703372.1"/>
    </source>
</evidence>
<dbReference type="EMBL" id="VJMH01003895">
    <property type="protein sequence ID" value="KAF0704495.1"/>
    <property type="molecule type" value="Genomic_DNA"/>
</dbReference>
<dbReference type="InterPro" id="IPR047655">
    <property type="entry name" value="Transpos_IS630-like"/>
</dbReference>
<dbReference type="Gene3D" id="3.30.420.10">
    <property type="entry name" value="Ribonuclease H-like superfamily/Ribonuclease H"/>
    <property type="match status" value="1"/>
</dbReference>
<reference evidence="2" key="2">
    <citation type="submission" date="2019-06" db="EMBL/GenBank/DDBJ databases">
        <title>Genomics analysis of Aphanomyces spp. identifies a new class of oomycete effector associated with host adaptation.</title>
        <authorList>
            <person name="Gaulin E."/>
        </authorList>
    </citation>
    <scope>NUCLEOTIDE SEQUENCE</scope>
    <source>
        <strain evidence="2">CBS 578.67</strain>
    </source>
</reference>
<evidence type="ECO:0000313" key="4">
    <source>
        <dbReference type="EMBL" id="KAF0705988.1"/>
    </source>
</evidence>
<dbReference type="Pfam" id="PF13358">
    <property type="entry name" value="DDE_3"/>
    <property type="match status" value="1"/>
</dbReference>
<keyword evidence="8" id="KW-1185">Reference proteome</keyword>
<evidence type="ECO:0000313" key="3">
    <source>
        <dbReference type="EMBL" id="KAF0704495.1"/>
    </source>
</evidence>
<dbReference type="PANTHER" id="PTHR46564">
    <property type="entry name" value="TRANSPOSASE"/>
    <property type="match status" value="1"/>
</dbReference>
<evidence type="ECO:0000313" key="7">
    <source>
        <dbReference type="EMBL" id="VFT84557.1"/>
    </source>
</evidence>
<evidence type="ECO:0000259" key="1">
    <source>
        <dbReference type="Pfam" id="PF13358"/>
    </source>
</evidence>
<dbReference type="EMBL" id="CAADRA010003439">
    <property type="protein sequence ID" value="VFT83822.1"/>
    <property type="molecule type" value="Genomic_DNA"/>
</dbReference>
<dbReference type="EMBL" id="CAADRA010003907">
    <property type="protein sequence ID" value="VFT84261.1"/>
    <property type="molecule type" value="Genomic_DNA"/>
</dbReference>
<evidence type="ECO:0000313" key="5">
    <source>
        <dbReference type="EMBL" id="VFT83822.1"/>
    </source>
</evidence>
<dbReference type="PANTHER" id="PTHR46564:SF1">
    <property type="entry name" value="TRANSPOSASE"/>
    <property type="match status" value="1"/>
</dbReference>
<feature type="domain" description="Tc1-like transposase DDE" evidence="1">
    <location>
        <begin position="145"/>
        <end position="282"/>
    </location>
</feature>
<dbReference type="InterPro" id="IPR036397">
    <property type="entry name" value="RNaseH_sf"/>
</dbReference>
<sequence>MISIDMRWRCVVLVQVYGIDADTVRHILGLSRRSVDRFNGMFTSTGHVTRPKKRAKTMRWPDEVNEWVNQYARSHPCFYIEELEDALREQFPTLQNVSAATICRALMHDLGLTRKVLERRAREAAEFELRDYYRRLSPYYSYPDQLVFVDETSKDGRDSIRKYAWSKRNEKAIVELPFSRDQRVSALASFSTSGFLSWDYVDGTFDRAAFHDVMVKNVLPYLNPWPLPRSILILDNAKIHMYKELQDAVHTRGAMLFFLPPYSPQLNPIEVGFSLLKRWIDKYPMAFRFDIRSVLDVAFVECTKKNEQTGYNLYRHCGYNSTNFDEVTFLM</sequence>